<evidence type="ECO:0000256" key="1">
    <source>
        <dbReference type="ARBA" id="ARBA00023015"/>
    </source>
</evidence>
<evidence type="ECO:0000313" key="6">
    <source>
        <dbReference type="Proteomes" id="UP000253061"/>
    </source>
</evidence>
<dbReference type="InterPro" id="IPR036388">
    <property type="entry name" value="WH-like_DNA-bd_sf"/>
</dbReference>
<dbReference type="EMBL" id="JPWB01000005">
    <property type="protein sequence ID" value="RCK21655.1"/>
    <property type="molecule type" value="Genomic_DNA"/>
</dbReference>
<accession>A0A367V8X7</accession>
<dbReference type="AlphaFoldDB" id="A0A367V8X7"/>
<evidence type="ECO:0000256" key="3">
    <source>
        <dbReference type="ARBA" id="ARBA00023163"/>
    </source>
</evidence>
<dbReference type="PANTHER" id="PTHR43537">
    <property type="entry name" value="TRANSCRIPTIONAL REGULATOR, GNTR FAMILY"/>
    <property type="match status" value="1"/>
</dbReference>
<feature type="domain" description="HTH gntR-type" evidence="4">
    <location>
        <begin position="10"/>
        <end position="77"/>
    </location>
</feature>
<reference evidence="5 6" key="1">
    <citation type="submission" date="2014-07" db="EMBL/GenBank/DDBJ databases">
        <title>Draft genome sequence of Thalassospira profundimaris R8-17.</title>
        <authorList>
            <person name="Lai Q."/>
            <person name="Shao Z."/>
        </authorList>
    </citation>
    <scope>NUCLEOTIDE SEQUENCE [LARGE SCALE GENOMIC DNA]</scope>
    <source>
        <strain evidence="5 6">R8-17</strain>
    </source>
</reference>
<dbReference type="RefSeq" id="WP_062955444.1">
    <property type="nucleotide sequence ID" value="NZ_JPWB01000005.1"/>
</dbReference>
<dbReference type="InterPro" id="IPR008920">
    <property type="entry name" value="TF_FadR/GntR_C"/>
</dbReference>
<dbReference type="InterPro" id="IPR011711">
    <property type="entry name" value="GntR_C"/>
</dbReference>
<keyword evidence="2" id="KW-0238">DNA-binding</keyword>
<dbReference type="SMART" id="SM00895">
    <property type="entry name" value="FCD"/>
    <property type="match status" value="1"/>
</dbReference>
<dbReference type="CDD" id="cd07377">
    <property type="entry name" value="WHTH_GntR"/>
    <property type="match status" value="1"/>
</dbReference>
<dbReference type="GO" id="GO:0003700">
    <property type="term" value="F:DNA-binding transcription factor activity"/>
    <property type="evidence" value="ECO:0007669"/>
    <property type="project" value="InterPro"/>
</dbReference>
<dbReference type="Gene3D" id="1.10.10.10">
    <property type="entry name" value="Winged helix-like DNA-binding domain superfamily/Winged helix DNA-binding domain"/>
    <property type="match status" value="1"/>
</dbReference>
<evidence type="ECO:0000313" key="5">
    <source>
        <dbReference type="EMBL" id="RCK21655.1"/>
    </source>
</evidence>
<dbReference type="InterPro" id="IPR000524">
    <property type="entry name" value="Tscrpt_reg_HTH_GntR"/>
</dbReference>
<proteinExistence type="predicted"/>
<gene>
    <name evidence="5" type="ORF">TH6_13810</name>
</gene>
<keyword evidence="1" id="KW-0805">Transcription regulation</keyword>
<organism evidence="5 6">
    <name type="scientific">Thalassospira profundimaris</name>
    <dbReference type="NCBI Taxonomy" id="502049"/>
    <lineage>
        <taxon>Bacteria</taxon>
        <taxon>Pseudomonadati</taxon>
        <taxon>Pseudomonadota</taxon>
        <taxon>Alphaproteobacteria</taxon>
        <taxon>Rhodospirillales</taxon>
        <taxon>Thalassospiraceae</taxon>
        <taxon>Thalassospira</taxon>
    </lineage>
</organism>
<dbReference type="SUPFAM" id="SSF46785">
    <property type="entry name" value="Winged helix' DNA-binding domain"/>
    <property type="match status" value="1"/>
</dbReference>
<keyword evidence="3" id="KW-0804">Transcription</keyword>
<dbReference type="Proteomes" id="UP000253061">
    <property type="component" value="Unassembled WGS sequence"/>
</dbReference>
<evidence type="ECO:0000259" key="4">
    <source>
        <dbReference type="PROSITE" id="PS50949"/>
    </source>
</evidence>
<evidence type="ECO:0000256" key="2">
    <source>
        <dbReference type="ARBA" id="ARBA00023125"/>
    </source>
</evidence>
<comment type="caution">
    <text evidence="5">The sequence shown here is derived from an EMBL/GenBank/DDBJ whole genome shotgun (WGS) entry which is preliminary data.</text>
</comment>
<dbReference type="Pfam" id="PF07729">
    <property type="entry name" value="FCD"/>
    <property type="match status" value="1"/>
</dbReference>
<dbReference type="Gene3D" id="1.20.120.530">
    <property type="entry name" value="GntR ligand-binding domain-like"/>
    <property type="match status" value="1"/>
</dbReference>
<dbReference type="PROSITE" id="PS50949">
    <property type="entry name" value="HTH_GNTR"/>
    <property type="match status" value="1"/>
</dbReference>
<name>A0A367V8X7_9PROT</name>
<sequence length="222" mass="25165">MTATPRFTRRTITDQVTEDLRTRILTGDFPAGHQLRQDAIAGEYNVSRIPVREALQRLDAEGLVSFQPHKGAVVSQLSLDEIEELFEVRKLLECDLLRHAVPRLTQADLKSVEDILMVYDEAFRAGDVSKWGELNREFHDRLYRASNRPKTLEIVRMIGNNTVRFTQAQLALSGATDRAEREHHQIFEACKAGNVDEAVELLANHIQSSADSLMGCLRKARE</sequence>
<protein>
    <submittedName>
        <fullName evidence="5">GntR family transcriptional regulator</fullName>
    </submittedName>
</protein>
<dbReference type="InterPro" id="IPR036390">
    <property type="entry name" value="WH_DNA-bd_sf"/>
</dbReference>
<dbReference type="PANTHER" id="PTHR43537:SF41">
    <property type="entry name" value="TRANSCRIPTIONAL REGULATORY PROTEIN"/>
    <property type="match status" value="1"/>
</dbReference>
<dbReference type="SMART" id="SM00345">
    <property type="entry name" value="HTH_GNTR"/>
    <property type="match status" value="1"/>
</dbReference>
<dbReference type="Pfam" id="PF00392">
    <property type="entry name" value="GntR"/>
    <property type="match status" value="1"/>
</dbReference>
<dbReference type="SUPFAM" id="SSF48008">
    <property type="entry name" value="GntR ligand-binding domain-like"/>
    <property type="match status" value="1"/>
</dbReference>
<dbReference type="GO" id="GO:0003677">
    <property type="term" value="F:DNA binding"/>
    <property type="evidence" value="ECO:0007669"/>
    <property type="project" value="UniProtKB-KW"/>
</dbReference>